<dbReference type="Proteomes" id="UP000250043">
    <property type="component" value="Unassembled WGS sequence"/>
</dbReference>
<dbReference type="GO" id="GO:0033573">
    <property type="term" value="C:high-affinity iron permease complex"/>
    <property type="evidence" value="ECO:0007669"/>
    <property type="project" value="TreeGrafter"/>
</dbReference>
<comment type="similarity">
    <text evidence="1">Belongs to the multicopper oxidase family.</text>
</comment>
<dbReference type="GO" id="GO:0033215">
    <property type="term" value="P:reductive iron assimilation"/>
    <property type="evidence" value="ECO:0007669"/>
    <property type="project" value="TreeGrafter"/>
</dbReference>
<keyword evidence="5" id="KW-0186">Copper</keyword>
<keyword evidence="8" id="KW-1133">Transmembrane helix</keyword>
<evidence type="ECO:0000259" key="11">
    <source>
        <dbReference type="Pfam" id="PF07731"/>
    </source>
</evidence>
<protein>
    <submittedName>
        <fullName evidence="13">Fet3 protein</fullName>
    </submittedName>
</protein>
<sequence>MWSVLALLAAAAPALAGVKEVWWNVTYVEDVNPDGLFPRRAIGVNNTWPPPPLDVNATDSLLVHATNSLSNILTIHHHGMFFNSTSWMDGALGVSQCGIPPGATFDYVVPINTSGQTGTYWWHAHSQGQYVDGLRAPLILHPEQEKYSYDEEFTVIVGDWYHQEHAVLLEQFVNIANPGGAEPIPDAPLIYFAQNATYLGPIPGTNPTGATSAVGFNENATLPFQPGKTYRLRIINTSAFAAFYFWIDGHDMRIIEADGIDTEEFPIDQISVTVAQRYSILVTARNDTNASNWAIHAAMDTSMFDTVPPTLNPNATSSITYSSSASVTDLGPIAEFEDVPDIELVPLDVEPLEPSTRTIELTFEFETMDDGTNHALINGVTYNSPLVPAVLSELTLGANATDANAYGPQSFVVDHLEVFDLVIRNADTGKHPFHLHGHKMQLAGRSTDYTSDDPTLNPPINETQPNPMRRDTVQIPAGSSVTLRVIADNPGVWFLHCHIEWHLEVGLAVQIVEAPLIAQERNQVPQYVIDQCQALGMPVSGNAAGHASTTDLSGLPLGPYPQNNGWHPKGIGAMFGCVLTAVIGMLTVTWYAIGGHISEEEMEDESRQHEEEKARRGRFFGLIKRRS</sequence>
<evidence type="ECO:0000256" key="8">
    <source>
        <dbReference type="SAM" id="Phobius"/>
    </source>
</evidence>
<keyword evidence="7" id="KW-0325">Glycoprotein</keyword>
<evidence type="ECO:0000256" key="9">
    <source>
        <dbReference type="SAM" id="SignalP"/>
    </source>
</evidence>
<accession>A0A8E2DIS3</accession>
<dbReference type="Gene3D" id="2.60.40.420">
    <property type="entry name" value="Cupredoxins - blue copper proteins"/>
    <property type="match status" value="3"/>
</dbReference>
<feature type="domain" description="Plastocyanin-like" evidence="11">
    <location>
        <begin position="406"/>
        <end position="515"/>
    </location>
</feature>
<dbReference type="InterPro" id="IPR033138">
    <property type="entry name" value="Cu_oxidase_CS"/>
</dbReference>
<proteinExistence type="inferred from homology"/>
<evidence type="ECO:0000259" key="12">
    <source>
        <dbReference type="Pfam" id="PF07732"/>
    </source>
</evidence>
<evidence type="ECO:0000313" key="14">
    <source>
        <dbReference type="Proteomes" id="UP000250043"/>
    </source>
</evidence>
<keyword evidence="2" id="KW-0479">Metal-binding</keyword>
<dbReference type="Pfam" id="PF00394">
    <property type="entry name" value="Cu-oxidase"/>
    <property type="match status" value="1"/>
</dbReference>
<evidence type="ECO:0000256" key="1">
    <source>
        <dbReference type="ARBA" id="ARBA00010609"/>
    </source>
</evidence>
<feature type="transmembrane region" description="Helical" evidence="8">
    <location>
        <begin position="571"/>
        <end position="593"/>
    </location>
</feature>
<dbReference type="SUPFAM" id="SSF49503">
    <property type="entry name" value="Cupredoxins"/>
    <property type="match status" value="3"/>
</dbReference>
<dbReference type="PROSITE" id="PS00079">
    <property type="entry name" value="MULTICOPPER_OXIDASE1"/>
    <property type="match status" value="1"/>
</dbReference>
<dbReference type="CDD" id="cd13851">
    <property type="entry name" value="CuRO_1_Fet3p"/>
    <property type="match status" value="1"/>
</dbReference>
<feature type="domain" description="Plastocyanin-like" evidence="10">
    <location>
        <begin position="151"/>
        <end position="323"/>
    </location>
</feature>
<dbReference type="InterPro" id="IPR011707">
    <property type="entry name" value="Cu-oxidase-like_N"/>
</dbReference>
<dbReference type="GO" id="GO:0010106">
    <property type="term" value="P:cellular response to iron ion starvation"/>
    <property type="evidence" value="ECO:0007669"/>
    <property type="project" value="TreeGrafter"/>
</dbReference>
<dbReference type="CDD" id="cd13899">
    <property type="entry name" value="CuRO_3_Fet3p"/>
    <property type="match status" value="1"/>
</dbReference>
<organism evidence="13 14">
    <name type="scientific">Obba rivulosa</name>
    <dbReference type="NCBI Taxonomy" id="1052685"/>
    <lineage>
        <taxon>Eukaryota</taxon>
        <taxon>Fungi</taxon>
        <taxon>Dikarya</taxon>
        <taxon>Basidiomycota</taxon>
        <taxon>Agaricomycotina</taxon>
        <taxon>Agaricomycetes</taxon>
        <taxon>Polyporales</taxon>
        <taxon>Gelatoporiaceae</taxon>
        <taxon>Obba</taxon>
    </lineage>
</organism>
<evidence type="ECO:0000256" key="7">
    <source>
        <dbReference type="ARBA" id="ARBA00023180"/>
    </source>
</evidence>
<name>A0A8E2DIS3_9APHY</name>
<evidence type="ECO:0000259" key="10">
    <source>
        <dbReference type="Pfam" id="PF00394"/>
    </source>
</evidence>
<keyword evidence="4" id="KW-0560">Oxidoreductase</keyword>
<keyword evidence="8" id="KW-0812">Transmembrane</keyword>
<dbReference type="OrthoDB" id="2121828at2759"/>
<dbReference type="InterPro" id="IPR044130">
    <property type="entry name" value="CuRO_2_Fet3-like"/>
</dbReference>
<evidence type="ECO:0000256" key="6">
    <source>
        <dbReference type="ARBA" id="ARBA00023157"/>
    </source>
</evidence>
<dbReference type="GO" id="GO:0004322">
    <property type="term" value="F:ferroxidase activity"/>
    <property type="evidence" value="ECO:0007669"/>
    <property type="project" value="TreeGrafter"/>
</dbReference>
<dbReference type="PANTHER" id="PTHR11709">
    <property type="entry name" value="MULTI-COPPER OXIDASE"/>
    <property type="match status" value="1"/>
</dbReference>
<dbReference type="InterPro" id="IPR011706">
    <property type="entry name" value="Cu-oxidase_C"/>
</dbReference>
<evidence type="ECO:0000256" key="2">
    <source>
        <dbReference type="ARBA" id="ARBA00022723"/>
    </source>
</evidence>
<keyword evidence="8" id="KW-0472">Membrane</keyword>
<dbReference type="PANTHER" id="PTHR11709:SF361">
    <property type="entry name" value="IRON TRANSPORT MULTICOPPER OXIDASE FET3"/>
    <property type="match status" value="1"/>
</dbReference>
<evidence type="ECO:0000313" key="13">
    <source>
        <dbReference type="EMBL" id="OCH87144.1"/>
    </source>
</evidence>
<dbReference type="GO" id="GO:0005507">
    <property type="term" value="F:copper ion binding"/>
    <property type="evidence" value="ECO:0007669"/>
    <property type="project" value="InterPro"/>
</dbReference>
<evidence type="ECO:0000256" key="4">
    <source>
        <dbReference type="ARBA" id="ARBA00023002"/>
    </source>
</evidence>
<feature type="domain" description="Plastocyanin-like" evidence="12">
    <location>
        <begin position="30"/>
        <end position="144"/>
    </location>
</feature>
<dbReference type="EMBL" id="KV722497">
    <property type="protein sequence ID" value="OCH87144.1"/>
    <property type="molecule type" value="Genomic_DNA"/>
</dbReference>
<dbReference type="AlphaFoldDB" id="A0A8E2DIS3"/>
<keyword evidence="3 9" id="KW-0732">Signal</keyword>
<dbReference type="PROSITE" id="PS00080">
    <property type="entry name" value="MULTICOPPER_OXIDASE2"/>
    <property type="match status" value="1"/>
</dbReference>
<keyword evidence="6" id="KW-1015">Disulfide bond</keyword>
<feature type="signal peptide" evidence="9">
    <location>
        <begin position="1"/>
        <end position="16"/>
    </location>
</feature>
<keyword evidence="14" id="KW-1185">Reference proteome</keyword>
<gene>
    <name evidence="13" type="ORF">OBBRIDRAFT_796512</name>
</gene>
<dbReference type="Pfam" id="PF07731">
    <property type="entry name" value="Cu-oxidase_2"/>
    <property type="match status" value="1"/>
</dbReference>
<reference evidence="13 14" key="1">
    <citation type="submission" date="2016-07" db="EMBL/GenBank/DDBJ databases">
        <title>Draft genome of the white-rot fungus Obba rivulosa 3A-2.</title>
        <authorList>
            <consortium name="DOE Joint Genome Institute"/>
            <person name="Miettinen O."/>
            <person name="Riley R."/>
            <person name="Acob R."/>
            <person name="Barry K."/>
            <person name="Cullen D."/>
            <person name="De Vries R."/>
            <person name="Hainaut M."/>
            <person name="Hatakka A."/>
            <person name="Henrissat B."/>
            <person name="Hilden K."/>
            <person name="Kuo R."/>
            <person name="Labutti K."/>
            <person name="Lipzen A."/>
            <person name="Makela M.R."/>
            <person name="Sandor L."/>
            <person name="Spatafora J.W."/>
            <person name="Grigoriev I.V."/>
            <person name="Hibbett D.S."/>
        </authorList>
    </citation>
    <scope>NUCLEOTIDE SEQUENCE [LARGE SCALE GENOMIC DNA]</scope>
    <source>
        <strain evidence="13 14">3A-2</strain>
    </source>
</reference>
<evidence type="ECO:0000256" key="5">
    <source>
        <dbReference type="ARBA" id="ARBA00023008"/>
    </source>
</evidence>
<dbReference type="CDD" id="cd13877">
    <property type="entry name" value="CuRO_2_Fet3p_like"/>
    <property type="match status" value="1"/>
</dbReference>
<dbReference type="Pfam" id="PF07732">
    <property type="entry name" value="Cu-oxidase_3"/>
    <property type="match status" value="1"/>
</dbReference>
<evidence type="ECO:0000256" key="3">
    <source>
        <dbReference type="ARBA" id="ARBA00022729"/>
    </source>
</evidence>
<dbReference type="InterPro" id="IPR002355">
    <property type="entry name" value="Cu_oxidase_Cu_BS"/>
</dbReference>
<dbReference type="InterPro" id="IPR008972">
    <property type="entry name" value="Cupredoxin"/>
</dbReference>
<dbReference type="InterPro" id="IPR001117">
    <property type="entry name" value="Cu-oxidase_2nd"/>
</dbReference>
<feature type="chain" id="PRO_5034307641" evidence="9">
    <location>
        <begin position="17"/>
        <end position="627"/>
    </location>
</feature>
<dbReference type="InterPro" id="IPR045087">
    <property type="entry name" value="Cu-oxidase_fam"/>
</dbReference>